<dbReference type="InterPro" id="IPR023033">
    <property type="entry name" value="Ala_tRNA_ligase_euk/bac"/>
</dbReference>
<organism evidence="15 16">
    <name type="scientific">Solirubrobacter pauli</name>
    <dbReference type="NCBI Taxonomy" id="166793"/>
    <lineage>
        <taxon>Bacteria</taxon>
        <taxon>Bacillati</taxon>
        <taxon>Actinomycetota</taxon>
        <taxon>Thermoleophilia</taxon>
        <taxon>Solirubrobacterales</taxon>
        <taxon>Solirubrobacteraceae</taxon>
        <taxon>Solirubrobacter</taxon>
    </lineage>
</organism>
<keyword evidence="16" id="KW-1185">Reference proteome</keyword>
<dbReference type="Gene3D" id="3.30.54.20">
    <property type="match status" value="1"/>
</dbReference>
<keyword evidence="4 13" id="KW-0479">Metal-binding</keyword>
<dbReference type="GO" id="GO:0005524">
    <property type="term" value="F:ATP binding"/>
    <property type="evidence" value="ECO:0007669"/>
    <property type="project" value="UniProtKB-UniRule"/>
</dbReference>
<dbReference type="SUPFAM" id="SSF101353">
    <property type="entry name" value="Putative anticodon-binding domain of alanyl-tRNA synthetase (AlaRS)"/>
    <property type="match status" value="1"/>
</dbReference>
<keyword evidence="3 13" id="KW-0436">Ligase</keyword>
<evidence type="ECO:0000256" key="1">
    <source>
        <dbReference type="ARBA" id="ARBA00008226"/>
    </source>
</evidence>
<keyword evidence="6 13" id="KW-0862">Zinc</keyword>
<keyword evidence="2 13" id="KW-0820">tRNA-binding</keyword>
<evidence type="ECO:0000256" key="7">
    <source>
        <dbReference type="ARBA" id="ARBA00022840"/>
    </source>
</evidence>
<keyword evidence="8 13" id="KW-0694">RNA-binding</keyword>
<comment type="subcellular location">
    <subcellularLocation>
        <location evidence="13">Cytoplasm</location>
    </subcellularLocation>
</comment>
<dbReference type="FunFam" id="3.30.54.20:FF:000001">
    <property type="entry name" value="Alanine--tRNA ligase"/>
    <property type="match status" value="1"/>
</dbReference>
<dbReference type="Proteomes" id="UP000278962">
    <property type="component" value="Unassembled WGS sequence"/>
</dbReference>
<dbReference type="InterPro" id="IPR002318">
    <property type="entry name" value="Ala-tRNA-lgiase_IIc"/>
</dbReference>
<evidence type="ECO:0000256" key="13">
    <source>
        <dbReference type="HAMAP-Rule" id="MF_00036"/>
    </source>
</evidence>
<feature type="binding site" evidence="13">
    <location>
        <position position="564"/>
    </location>
    <ligand>
        <name>Zn(2+)</name>
        <dbReference type="ChEBI" id="CHEBI:29105"/>
    </ligand>
</feature>
<dbReference type="InterPro" id="IPR050058">
    <property type="entry name" value="Ala-tRNA_ligase"/>
</dbReference>
<comment type="similarity">
    <text evidence="1 13">Belongs to the class-II aminoacyl-tRNA synthetase family.</text>
</comment>
<dbReference type="GO" id="GO:0005829">
    <property type="term" value="C:cytosol"/>
    <property type="evidence" value="ECO:0007669"/>
    <property type="project" value="TreeGrafter"/>
</dbReference>
<dbReference type="InterPro" id="IPR018162">
    <property type="entry name" value="Ala-tRNA-ligase_IIc_anticod-bd"/>
</dbReference>
<dbReference type="InterPro" id="IPR003156">
    <property type="entry name" value="DHHA1_dom"/>
</dbReference>
<comment type="catalytic activity">
    <reaction evidence="12 13">
        <text>tRNA(Ala) + L-alanine + ATP = L-alanyl-tRNA(Ala) + AMP + diphosphate</text>
        <dbReference type="Rhea" id="RHEA:12540"/>
        <dbReference type="Rhea" id="RHEA-COMP:9657"/>
        <dbReference type="Rhea" id="RHEA-COMP:9923"/>
        <dbReference type="ChEBI" id="CHEBI:30616"/>
        <dbReference type="ChEBI" id="CHEBI:33019"/>
        <dbReference type="ChEBI" id="CHEBI:57972"/>
        <dbReference type="ChEBI" id="CHEBI:78442"/>
        <dbReference type="ChEBI" id="CHEBI:78497"/>
        <dbReference type="ChEBI" id="CHEBI:456215"/>
        <dbReference type="EC" id="6.1.1.7"/>
    </reaction>
</comment>
<dbReference type="SUPFAM" id="SSF50447">
    <property type="entry name" value="Translation proteins"/>
    <property type="match status" value="1"/>
</dbReference>
<evidence type="ECO:0000256" key="5">
    <source>
        <dbReference type="ARBA" id="ARBA00022741"/>
    </source>
</evidence>
<evidence type="ECO:0000256" key="9">
    <source>
        <dbReference type="ARBA" id="ARBA00022917"/>
    </source>
</evidence>
<dbReference type="Gene3D" id="3.30.930.10">
    <property type="entry name" value="Bira Bifunctional Protein, Domain 2"/>
    <property type="match status" value="1"/>
</dbReference>
<sequence length="879" mass="95356">MTSDEIRERYLSFFESRDHKRLPSASLVPAEHDPSVLLTTAGMHPLKPYFQGREKPPHHRLTSCQKCFRTPDIDQIGLTTRHLTCFEMLGNFSIGDYFKADAARFAWELSLEGFGFNPDDIWVTVFEGDEELGLGPDQEAIDIWLEIGVPRERIVLCPRSENFWQAGPTGPCGPCSELYLDRGLDFGKEDDLPGGDNERFLEYWNLVFMQFEQNPVGTLTPLPAPSIDTGLGLNRMALIQQGVTSIFETDQFVPLIQLGEQLSGKTYDSGDVAVDRALRILADHTRGMSFLIADGVVPSNEDRGYVLRRLMRRAIVQGRRIGIEPVFLPKYAQVVRETMGKAYPELIEQADTVDMWLTNEEESFNRTLEQGMKMLEDVIETAKRTGAEGIGADEAFRLHDTYGFPFDLTLELAAERGVGVDERGFEDLMEEQRTRARASAGREGGEDAREQLRVFASSAGEPTKFTGYETTEQATAVASVAVEDGRVLAKLVESPFYATGGGQVHDGGVIECEDGNCSAKVVDVVRLGDDQALVLEPLTGELKDGERVWARVDRRARRATECNHTATHLLHAALRERLGTHVHQAGSYVGPDKLRFDFTHGSPLSAEDRAWVEDRVNAMVLENQPVRALTTTLDEAKSLGAMALFGEKYGDVVRMVEVGDGGFSRELCGGTHVRSTAEIGVFKITQETSSAANVRRIEAITGPLGVELLRRHDRELTAAAVALRTQPDTVAEAAETAVRKRREAEKALEKGAGAADTSVGEVVEIGGVKAVFEIREVPNPKALPDLADKLRGQLGDPAVVVLGAPGEGRASLLVSATPGAVAAGVKAGAIVKVAAAVVGGGGGGRDNMAQAGGKDPEKLPDALAAARAEIERALAGSGA</sequence>
<proteinExistence type="inferred from homology"/>
<dbReference type="Gene3D" id="3.30.980.10">
    <property type="entry name" value="Threonyl-trna Synthetase, Chain A, domain 2"/>
    <property type="match status" value="1"/>
</dbReference>
<dbReference type="HAMAP" id="MF_00036_B">
    <property type="entry name" value="Ala_tRNA_synth_B"/>
    <property type="match status" value="1"/>
</dbReference>
<evidence type="ECO:0000256" key="8">
    <source>
        <dbReference type="ARBA" id="ARBA00022884"/>
    </source>
</evidence>
<feature type="domain" description="Alanyl-transfer RNA synthetases family profile" evidence="14">
    <location>
        <begin position="1"/>
        <end position="711"/>
    </location>
</feature>
<dbReference type="GO" id="GO:0002161">
    <property type="term" value="F:aminoacyl-tRNA deacylase activity"/>
    <property type="evidence" value="ECO:0007669"/>
    <property type="project" value="TreeGrafter"/>
</dbReference>
<feature type="binding site" evidence="13">
    <location>
        <position position="668"/>
    </location>
    <ligand>
        <name>Zn(2+)</name>
        <dbReference type="ChEBI" id="CHEBI:29105"/>
    </ligand>
</feature>
<dbReference type="PANTHER" id="PTHR11777:SF9">
    <property type="entry name" value="ALANINE--TRNA LIGASE, CYTOPLASMIC"/>
    <property type="match status" value="1"/>
</dbReference>
<dbReference type="InterPro" id="IPR018165">
    <property type="entry name" value="Ala-tRNA-synth_IIc_core"/>
</dbReference>
<evidence type="ECO:0000256" key="11">
    <source>
        <dbReference type="ARBA" id="ARBA00024779"/>
    </source>
</evidence>
<dbReference type="InterPro" id="IPR018164">
    <property type="entry name" value="Ala-tRNA-synth_IIc_N"/>
</dbReference>
<dbReference type="GO" id="GO:0006419">
    <property type="term" value="P:alanyl-tRNA aminoacylation"/>
    <property type="evidence" value="ECO:0007669"/>
    <property type="project" value="UniProtKB-UniRule"/>
</dbReference>
<dbReference type="CDD" id="cd00673">
    <property type="entry name" value="AlaRS_core"/>
    <property type="match status" value="1"/>
</dbReference>
<dbReference type="NCBIfam" id="TIGR00344">
    <property type="entry name" value="alaS"/>
    <property type="match status" value="1"/>
</dbReference>
<keyword evidence="5 13" id="KW-0547">Nucleotide-binding</keyword>
<dbReference type="InterPro" id="IPR018163">
    <property type="entry name" value="Thr/Ala-tRNA-synth_IIc_edit"/>
</dbReference>
<dbReference type="Gene3D" id="3.10.310.40">
    <property type="match status" value="1"/>
</dbReference>
<keyword evidence="9 13" id="KW-0648">Protein biosynthesis</keyword>
<feature type="binding site" evidence="13">
    <location>
        <position position="568"/>
    </location>
    <ligand>
        <name>Zn(2+)</name>
        <dbReference type="ChEBI" id="CHEBI:29105"/>
    </ligand>
</feature>
<dbReference type="Pfam" id="PF07973">
    <property type="entry name" value="tRNA_SAD"/>
    <property type="match status" value="1"/>
</dbReference>
<feature type="binding site" evidence="13">
    <location>
        <position position="672"/>
    </location>
    <ligand>
        <name>Zn(2+)</name>
        <dbReference type="ChEBI" id="CHEBI:29105"/>
    </ligand>
</feature>
<keyword evidence="10 13" id="KW-0030">Aminoacyl-tRNA synthetase</keyword>
<dbReference type="SUPFAM" id="SSF55681">
    <property type="entry name" value="Class II aaRS and biotin synthetases"/>
    <property type="match status" value="1"/>
</dbReference>
<dbReference type="PRINTS" id="PR00980">
    <property type="entry name" value="TRNASYNTHALA"/>
</dbReference>
<evidence type="ECO:0000259" key="14">
    <source>
        <dbReference type="PROSITE" id="PS50860"/>
    </source>
</evidence>
<reference evidence="15 16" key="1">
    <citation type="submission" date="2018-10" db="EMBL/GenBank/DDBJ databases">
        <title>Genomic Encyclopedia of Archaeal and Bacterial Type Strains, Phase II (KMG-II): from individual species to whole genera.</title>
        <authorList>
            <person name="Goeker M."/>
        </authorList>
    </citation>
    <scope>NUCLEOTIDE SEQUENCE [LARGE SCALE GENOMIC DNA]</scope>
    <source>
        <strain evidence="15 16">DSM 14954</strain>
    </source>
</reference>
<comment type="function">
    <text evidence="11 13">Catalyzes the attachment of alanine to tRNA(Ala) in a two-step reaction: alanine is first activated by ATP to form Ala-AMP and then transferred to the acceptor end of tRNA(Ala). Also edits incorrectly charged Ser-tRNA(Ala) and Gly-tRNA(Ala) via its editing domain.</text>
</comment>
<dbReference type="GO" id="GO:0000049">
    <property type="term" value="F:tRNA binding"/>
    <property type="evidence" value="ECO:0007669"/>
    <property type="project" value="UniProtKB-KW"/>
</dbReference>
<dbReference type="InterPro" id="IPR009000">
    <property type="entry name" value="Transl_B-barrel_sf"/>
</dbReference>
<evidence type="ECO:0000313" key="16">
    <source>
        <dbReference type="Proteomes" id="UP000278962"/>
    </source>
</evidence>
<dbReference type="InterPro" id="IPR012947">
    <property type="entry name" value="tRNA_SAD"/>
</dbReference>
<dbReference type="PANTHER" id="PTHR11777">
    <property type="entry name" value="ALANYL-TRNA SYNTHETASE"/>
    <property type="match status" value="1"/>
</dbReference>
<name>A0A660L113_9ACTN</name>
<evidence type="ECO:0000256" key="3">
    <source>
        <dbReference type="ARBA" id="ARBA00022598"/>
    </source>
</evidence>
<dbReference type="EMBL" id="RBIL01000002">
    <property type="protein sequence ID" value="RKQ86904.1"/>
    <property type="molecule type" value="Genomic_DNA"/>
</dbReference>
<dbReference type="SMART" id="SM00863">
    <property type="entry name" value="tRNA_SAD"/>
    <property type="match status" value="1"/>
</dbReference>
<comment type="domain">
    <text evidence="13">Consists of three domains; the N-terminal catalytic domain, the editing domain and the C-terminal C-Ala domain. The editing domain removes incorrectly charged amino acids, while the C-Ala domain, along with tRNA(Ala), serves as a bridge to cooperatively bring together the editing and aminoacylation centers thus stimulating deacylation of misacylated tRNAs.</text>
</comment>
<keyword evidence="7 13" id="KW-0067">ATP-binding</keyword>
<dbReference type="AlphaFoldDB" id="A0A660L113"/>
<evidence type="ECO:0000256" key="12">
    <source>
        <dbReference type="ARBA" id="ARBA00048300"/>
    </source>
</evidence>
<keyword evidence="13" id="KW-0963">Cytoplasm</keyword>
<dbReference type="Gene3D" id="2.40.30.130">
    <property type="match status" value="1"/>
</dbReference>
<dbReference type="InterPro" id="IPR045864">
    <property type="entry name" value="aa-tRNA-synth_II/BPL/LPL"/>
</dbReference>
<protein>
    <recommendedName>
        <fullName evidence="13">Alanine--tRNA ligase</fullName>
        <ecNumber evidence="13">6.1.1.7</ecNumber>
    </recommendedName>
    <alternativeName>
        <fullName evidence="13">Alanyl-tRNA synthetase</fullName>
        <shortName evidence="13">AlaRS</shortName>
    </alternativeName>
</protein>
<dbReference type="PROSITE" id="PS50860">
    <property type="entry name" value="AA_TRNA_LIGASE_II_ALA"/>
    <property type="match status" value="1"/>
</dbReference>
<dbReference type="GO" id="GO:0008270">
    <property type="term" value="F:zinc ion binding"/>
    <property type="evidence" value="ECO:0007669"/>
    <property type="project" value="UniProtKB-UniRule"/>
</dbReference>
<dbReference type="Pfam" id="PF01411">
    <property type="entry name" value="tRNA-synt_2c"/>
    <property type="match status" value="1"/>
</dbReference>
<comment type="cofactor">
    <cofactor evidence="13">
        <name>Zn(2+)</name>
        <dbReference type="ChEBI" id="CHEBI:29105"/>
    </cofactor>
    <text evidence="13">Binds 1 zinc ion per subunit.</text>
</comment>
<dbReference type="FunFam" id="3.30.980.10:FF:000004">
    <property type="entry name" value="Alanine--tRNA ligase, cytoplasmic"/>
    <property type="match status" value="1"/>
</dbReference>
<accession>A0A660L113</accession>
<dbReference type="SUPFAM" id="SSF55186">
    <property type="entry name" value="ThrRS/AlaRS common domain"/>
    <property type="match status" value="1"/>
</dbReference>
<evidence type="ECO:0000313" key="15">
    <source>
        <dbReference type="EMBL" id="RKQ86904.1"/>
    </source>
</evidence>
<dbReference type="GO" id="GO:0004813">
    <property type="term" value="F:alanine-tRNA ligase activity"/>
    <property type="evidence" value="ECO:0007669"/>
    <property type="project" value="UniProtKB-UniRule"/>
</dbReference>
<gene>
    <name evidence="13" type="primary">alaS</name>
    <name evidence="15" type="ORF">C8N24_4921</name>
</gene>
<evidence type="ECO:0000256" key="2">
    <source>
        <dbReference type="ARBA" id="ARBA00022555"/>
    </source>
</evidence>
<dbReference type="RefSeq" id="WP_121255040.1">
    <property type="nucleotide sequence ID" value="NZ_RBIL01000002.1"/>
</dbReference>
<dbReference type="Pfam" id="PF02272">
    <property type="entry name" value="DHHA1"/>
    <property type="match status" value="1"/>
</dbReference>
<evidence type="ECO:0000256" key="6">
    <source>
        <dbReference type="ARBA" id="ARBA00022833"/>
    </source>
</evidence>
<dbReference type="OrthoDB" id="9803884at2"/>
<evidence type="ECO:0000256" key="10">
    <source>
        <dbReference type="ARBA" id="ARBA00023146"/>
    </source>
</evidence>
<comment type="caution">
    <text evidence="15">The sequence shown here is derived from an EMBL/GenBank/DDBJ whole genome shotgun (WGS) entry which is preliminary data.</text>
</comment>
<dbReference type="EC" id="6.1.1.7" evidence="13"/>
<evidence type="ECO:0000256" key="4">
    <source>
        <dbReference type="ARBA" id="ARBA00022723"/>
    </source>
</evidence>
<dbReference type="FunFam" id="3.10.310.40:FF:000001">
    <property type="entry name" value="Alanine--tRNA ligase"/>
    <property type="match status" value="1"/>
</dbReference>